<feature type="transmembrane region" description="Helical" evidence="7">
    <location>
        <begin position="20"/>
        <end position="43"/>
    </location>
</feature>
<dbReference type="Pfam" id="PF01618">
    <property type="entry name" value="MotA_ExbB"/>
    <property type="match status" value="1"/>
</dbReference>
<reference evidence="10" key="1">
    <citation type="submission" date="2018-02" db="EMBL/GenBank/DDBJ databases">
        <title>Genome sequence of Candidatus Liberibacter europaeus.</title>
        <authorList>
            <person name="Frampton R.A."/>
            <person name="Thompson S.M."/>
            <person name="David C."/>
            <person name="Addison S.M."/>
            <person name="Smith G.R."/>
        </authorList>
    </citation>
    <scope>NUCLEOTIDE SEQUENCE [LARGE SCALE GENOMIC DNA]</scope>
</reference>
<evidence type="ECO:0000256" key="7">
    <source>
        <dbReference type="SAM" id="Phobius"/>
    </source>
</evidence>
<evidence type="ECO:0000256" key="1">
    <source>
        <dbReference type="ARBA" id="ARBA00004651"/>
    </source>
</evidence>
<comment type="caution">
    <text evidence="9">The sequence shown here is derived from an EMBL/GenBank/DDBJ whole genome shotgun (WGS) entry which is preliminary data.</text>
</comment>
<comment type="subcellular location">
    <subcellularLocation>
        <location evidence="1">Cell membrane</location>
        <topology evidence="1">Multi-pass membrane protein</topology>
    </subcellularLocation>
    <subcellularLocation>
        <location evidence="6">Membrane</location>
        <topology evidence="6">Multi-pass membrane protein</topology>
    </subcellularLocation>
</comment>
<evidence type="ECO:0000256" key="3">
    <source>
        <dbReference type="ARBA" id="ARBA00022692"/>
    </source>
</evidence>
<feature type="domain" description="MotA/TolQ/ExbB proton channel" evidence="8">
    <location>
        <begin position="105"/>
        <end position="212"/>
    </location>
</feature>
<dbReference type="AlphaFoldDB" id="A0A2T4VXI5"/>
<evidence type="ECO:0000256" key="6">
    <source>
        <dbReference type="RuleBase" id="RU004057"/>
    </source>
</evidence>
<dbReference type="GO" id="GO:0017038">
    <property type="term" value="P:protein import"/>
    <property type="evidence" value="ECO:0007669"/>
    <property type="project" value="TreeGrafter"/>
</dbReference>
<gene>
    <name evidence="9" type="ORF">C4617_03545</name>
</gene>
<dbReference type="PANTHER" id="PTHR30625:SF3">
    <property type="entry name" value="TOL-PAL SYSTEM PROTEIN TOLQ"/>
    <property type="match status" value="1"/>
</dbReference>
<dbReference type="Proteomes" id="UP000240811">
    <property type="component" value="Unassembled WGS sequence"/>
</dbReference>
<comment type="similarity">
    <text evidence="6">Belongs to the exbB/tolQ family.</text>
</comment>
<evidence type="ECO:0000256" key="5">
    <source>
        <dbReference type="ARBA" id="ARBA00023136"/>
    </source>
</evidence>
<keyword evidence="6" id="KW-0653">Protein transport</keyword>
<proteinExistence type="inferred from homology"/>
<keyword evidence="2" id="KW-1003">Cell membrane</keyword>
<accession>A0A2T4VXI5</accession>
<feature type="transmembrane region" description="Helical" evidence="7">
    <location>
        <begin position="167"/>
        <end position="189"/>
    </location>
</feature>
<feature type="transmembrane region" description="Helical" evidence="7">
    <location>
        <begin position="132"/>
        <end position="155"/>
    </location>
</feature>
<organism evidence="9 10">
    <name type="scientific">Candidatus Liberibacter europaeus</name>
    <dbReference type="NCBI Taxonomy" id="744859"/>
    <lineage>
        <taxon>Bacteria</taxon>
        <taxon>Pseudomonadati</taxon>
        <taxon>Pseudomonadota</taxon>
        <taxon>Alphaproteobacteria</taxon>
        <taxon>Hyphomicrobiales</taxon>
        <taxon>Rhizobiaceae</taxon>
        <taxon>Liberibacter</taxon>
    </lineage>
</organism>
<dbReference type="EMBL" id="PSQJ01000003">
    <property type="protein sequence ID" value="PTL86481.1"/>
    <property type="molecule type" value="Genomic_DNA"/>
</dbReference>
<evidence type="ECO:0000259" key="8">
    <source>
        <dbReference type="Pfam" id="PF01618"/>
    </source>
</evidence>
<sequence>MNNTDLSVVNLNIFSFFMQTGISIKCIIILLILFSIVTWSIIIQKTFGFVMIRRNFTDFEHLFWSGQSLEELYKLLIDRNNIGLAAIFISAMREWKKSLEKGSRSFEGIQDRIDRMMNVAIAREFENIIDQLSTLSIISSVGLLIGLLGTVLGIMDSLQMVMEHKHAGIAVISTGLIGSLISMIIGLFVSIPSSVAYNKFTEDSRKLLVQMEGFADEFSAIISRQIE</sequence>
<dbReference type="InterPro" id="IPR050790">
    <property type="entry name" value="ExbB/TolQ_transport"/>
</dbReference>
<evidence type="ECO:0000313" key="10">
    <source>
        <dbReference type="Proteomes" id="UP000240811"/>
    </source>
</evidence>
<dbReference type="PANTHER" id="PTHR30625">
    <property type="entry name" value="PROTEIN TOLQ"/>
    <property type="match status" value="1"/>
</dbReference>
<keyword evidence="4 7" id="KW-1133">Transmembrane helix</keyword>
<protein>
    <submittedName>
        <fullName evidence="9">Biopolymer transporter ExbB</fullName>
    </submittedName>
</protein>
<dbReference type="GO" id="GO:0005886">
    <property type="term" value="C:plasma membrane"/>
    <property type="evidence" value="ECO:0007669"/>
    <property type="project" value="UniProtKB-SubCell"/>
</dbReference>
<keyword evidence="5 7" id="KW-0472">Membrane</keyword>
<evidence type="ECO:0000256" key="4">
    <source>
        <dbReference type="ARBA" id="ARBA00022989"/>
    </source>
</evidence>
<keyword evidence="3 7" id="KW-0812">Transmembrane</keyword>
<evidence type="ECO:0000313" key="9">
    <source>
        <dbReference type="EMBL" id="PTL86481.1"/>
    </source>
</evidence>
<name>A0A2T4VXI5_9HYPH</name>
<evidence type="ECO:0000256" key="2">
    <source>
        <dbReference type="ARBA" id="ARBA00022475"/>
    </source>
</evidence>
<dbReference type="InterPro" id="IPR002898">
    <property type="entry name" value="MotA_ExbB_proton_chnl"/>
</dbReference>
<keyword evidence="6" id="KW-0813">Transport</keyword>